<evidence type="ECO:0000313" key="5">
    <source>
        <dbReference type="EMBL" id="KAL2620587.1"/>
    </source>
</evidence>
<evidence type="ECO:0000256" key="3">
    <source>
        <dbReference type="RuleBase" id="RU003616"/>
    </source>
</evidence>
<evidence type="ECO:0000259" key="4">
    <source>
        <dbReference type="PROSITE" id="PS01031"/>
    </source>
</evidence>
<gene>
    <name evidence="5" type="ORF">R1flu_000792</name>
</gene>
<evidence type="ECO:0000256" key="2">
    <source>
        <dbReference type="PROSITE-ProRule" id="PRU00285"/>
    </source>
</evidence>
<reference evidence="5 6" key="1">
    <citation type="submission" date="2024-09" db="EMBL/GenBank/DDBJ databases">
        <title>Chromosome-scale assembly of Riccia fluitans.</title>
        <authorList>
            <person name="Paukszto L."/>
            <person name="Sawicki J."/>
            <person name="Karawczyk K."/>
            <person name="Piernik-Szablinska J."/>
            <person name="Szczecinska M."/>
            <person name="Mazdziarz M."/>
        </authorList>
    </citation>
    <scope>NUCLEOTIDE SEQUENCE [LARGE SCALE GENOMIC DNA]</scope>
    <source>
        <strain evidence="5">Rf_01</strain>
        <tissue evidence="5">Aerial parts of the thallus</tissue>
    </source>
</reference>
<dbReference type="Pfam" id="PF00011">
    <property type="entry name" value="HSP20"/>
    <property type="match status" value="1"/>
</dbReference>
<sequence>MEGSNTGHTSKRSVKMCRDKFPLKKTRLALEEATNQTKYLRIERPSGKFLRKFTLPNNANVDGILVSCTDGILTVTVPKIPPPEPHKPKTIEVKVG</sequence>
<dbReference type="Gene3D" id="2.60.40.790">
    <property type="match status" value="1"/>
</dbReference>
<dbReference type="AlphaFoldDB" id="A0ABD1Y4E4"/>
<dbReference type="InterPro" id="IPR031107">
    <property type="entry name" value="Small_HSP"/>
</dbReference>
<dbReference type="CDD" id="cd06464">
    <property type="entry name" value="ACD_sHsps-like"/>
    <property type="match status" value="1"/>
</dbReference>
<comment type="similarity">
    <text evidence="2 3">Belongs to the small heat shock protein (HSP20) family.</text>
</comment>
<accession>A0ABD1Y4E4</accession>
<evidence type="ECO:0000313" key="6">
    <source>
        <dbReference type="Proteomes" id="UP001605036"/>
    </source>
</evidence>
<dbReference type="PANTHER" id="PTHR11527">
    <property type="entry name" value="HEAT-SHOCK PROTEIN 20 FAMILY MEMBER"/>
    <property type="match status" value="1"/>
</dbReference>
<dbReference type="PROSITE" id="PS01031">
    <property type="entry name" value="SHSP"/>
    <property type="match status" value="1"/>
</dbReference>
<dbReference type="InterPro" id="IPR002068">
    <property type="entry name" value="A-crystallin/Hsp20_dom"/>
</dbReference>
<comment type="caution">
    <text evidence="5">The sequence shown here is derived from an EMBL/GenBank/DDBJ whole genome shotgun (WGS) entry which is preliminary data.</text>
</comment>
<evidence type="ECO:0000256" key="1">
    <source>
        <dbReference type="ARBA" id="ARBA00023016"/>
    </source>
</evidence>
<protein>
    <recommendedName>
        <fullName evidence="4">SHSP domain-containing protein</fullName>
    </recommendedName>
</protein>
<dbReference type="InterPro" id="IPR008978">
    <property type="entry name" value="HSP20-like_chaperone"/>
</dbReference>
<dbReference type="SUPFAM" id="SSF49764">
    <property type="entry name" value="HSP20-like chaperones"/>
    <property type="match status" value="1"/>
</dbReference>
<keyword evidence="6" id="KW-1185">Reference proteome</keyword>
<dbReference type="Proteomes" id="UP001605036">
    <property type="component" value="Unassembled WGS sequence"/>
</dbReference>
<feature type="domain" description="SHSP" evidence="4">
    <location>
        <begin position="1"/>
        <end position="94"/>
    </location>
</feature>
<name>A0ABD1Y4E4_9MARC</name>
<proteinExistence type="inferred from homology"/>
<keyword evidence="1" id="KW-0346">Stress response</keyword>
<dbReference type="EMBL" id="JBHFFA010000006">
    <property type="protein sequence ID" value="KAL2620587.1"/>
    <property type="molecule type" value="Genomic_DNA"/>
</dbReference>
<organism evidence="5 6">
    <name type="scientific">Riccia fluitans</name>
    <dbReference type="NCBI Taxonomy" id="41844"/>
    <lineage>
        <taxon>Eukaryota</taxon>
        <taxon>Viridiplantae</taxon>
        <taxon>Streptophyta</taxon>
        <taxon>Embryophyta</taxon>
        <taxon>Marchantiophyta</taxon>
        <taxon>Marchantiopsida</taxon>
        <taxon>Marchantiidae</taxon>
        <taxon>Marchantiales</taxon>
        <taxon>Ricciaceae</taxon>
        <taxon>Riccia</taxon>
    </lineage>
</organism>